<keyword evidence="5 9" id="KW-0676">Redox-active center</keyword>
<dbReference type="OrthoDB" id="9790390at2"/>
<dbReference type="Proteomes" id="UP000199503">
    <property type="component" value="Unassembled WGS sequence"/>
</dbReference>
<feature type="domain" description="Thioredoxin" evidence="10">
    <location>
        <begin position="1"/>
        <end position="105"/>
    </location>
</feature>
<comment type="similarity">
    <text evidence="1 7">Belongs to the thioredoxin family.</text>
</comment>
<keyword evidence="3" id="KW-0249">Electron transport</keyword>
<feature type="site" description="Deprotonates C-terminal active site Cys" evidence="8">
    <location>
        <position position="24"/>
    </location>
</feature>
<dbReference type="GO" id="GO:0015035">
    <property type="term" value="F:protein-disulfide reductase activity"/>
    <property type="evidence" value="ECO:0007669"/>
    <property type="project" value="UniProtKB-UniRule"/>
</dbReference>
<dbReference type="SUPFAM" id="SSF52833">
    <property type="entry name" value="Thioredoxin-like"/>
    <property type="match status" value="1"/>
</dbReference>
<dbReference type="EMBL" id="FOFV01000011">
    <property type="protein sequence ID" value="SER72144.1"/>
    <property type="molecule type" value="Genomic_DNA"/>
</dbReference>
<evidence type="ECO:0000256" key="2">
    <source>
        <dbReference type="ARBA" id="ARBA00022448"/>
    </source>
</evidence>
<dbReference type="GO" id="GO:0005829">
    <property type="term" value="C:cytosol"/>
    <property type="evidence" value="ECO:0007669"/>
    <property type="project" value="TreeGrafter"/>
</dbReference>
<dbReference type="PANTHER" id="PTHR45663:SF40">
    <property type="entry name" value="THIOREDOXIN 2"/>
    <property type="match status" value="1"/>
</dbReference>
<dbReference type="PIRSF" id="PIRSF000077">
    <property type="entry name" value="Thioredoxin"/>
    <property type="match status" value="1"/>
</dbReference>
<evidence type="ECO:0000256" key="7">
    <source>
        <dbReference type="PIRNR" id="PIRNR000077"/>
    </source>
</evidence>
<keyword evidence="12" id="KW-1185">Reference proteome</keyword>
<feature type="active site" description="Nucleophile" evidence="8">
    <location>
        <position position="30"/>
    </location>
</feature>
<sequence length="119" mass="13082">MDTIELNKDNFTDVTTRPGTVLVDFWASWCGPCRVFAPVFEQAASRHGDLTFGKVNTETEPELAQTFGISSIPTLMVIRDGVVVYSRPGALPATALEELITKVGELDMDQVRAAARPRR</sequence>
<dbReference type="NCBIfam" id="TIGR01068">
    <property type="entry name" value="thioredoxin"/>
    <property type="match status" value="1"/>
</dbReference>
<feature type="disulfide bond" description="Redox-active" evidence="9">
    <location>
        <begin position="30"/>
        <end position="33"/>
    </location>
</feature>
<dbReference type="RefSeq" id="WP_089920525.1">
    <property type="nucleotide sequence ID" value="NZ_FOFV01000011.1"/>
</dbReference>
<evidence type="ECO:0000313" key="11">
    <source>
        <dbReference type="EMBL" id="SER72144.1"/>
    </source>
</evidence>
<feature type="active site" description="Nucleophile" evidence="8">
    <location>
        <position position="33"/>
    </location>
</feature>
<evidence type="ECO:0000256" key="5">
    <source>
        <dbReference type="ARBA" id="ARBA00023284"/>
    </source>
</evidence>
<accession>A0A1H9RHH5</accession>
<evidence type="ECO:0000259" key="10">
    <source>
        <dbReference type="PROSITE" id="PS51352"/>
    </source>
</evidence>
<evidence type="ECO:0000256" key="8">
    <source>
        <dbReference type="PIRSR" id="PIRSR000077-1"/>
    </source>
</evidence>
<name>A0A1H9RHH5_9PSEU</name>
<dbReference type="AlphaFoldDB" id="A0A1H9RHH5"/>
<evidence type="ECO:0000256" key="3">
    <source>
        <dbReference type="ARBA" id="ARBA00022982"/>
    </source>
</evidence>
<dbReference type="InterPro" id="IPR013766">
    <property type="entry name" value="Thioredoxin_domain"/>
</dbReference>
<evidence type="ECO:0000256" key="9">
    <source>
        <dbReference type="PIRSR" id="PIRSR000077-4"/>
    </source>
</evidence>
<dbReference type="Pfam" id="PF00085">
    <property type="entry name" value="Thioredoxin"/>
    <property type="match status" value="1"/>
</dbReference>
<dbReference type="PRINTS" id="PR00421">
    <property type="entry name" value="THIOREDOXIN"/>
</dbReference>
<dbReference type="PROSITE" id="PS51352">
    <property type="entry name" value="THIOREDOXIN_2"/>
    <property type="match status" value="1"/>
</dbReference>
<feature type="site" description="Contributes to redox potential value" evidence="8">
    <location>
        <position position="32"/>
    </location>
</feature>
<evidence type="ECO:0000256" key="6">
    <source>
        <dbReference type="NCBIfam" id="TIGR01068"/>
    </source>
</evidence>
<evidence type="ECO:0000256" key="1">
    <source>
        <dbReference type="ARBA" id="ARBA00008987"/>
    </source>
</evidence>
<keyword evidence="2" id="KW-0813">Transport</keyword>
<proteinExistence type="inferred from homology"/>
<dbReference type="STRING" id="65499.SAMN04488000_111114"/>
<dbReference type="PROSITE" id="PS00194">
    <property type="entry name" value="THIOREDOXIN_1"/>
    <property type="match status" value="1"/>
</dbReference>
<dbReference type="InterPro" id="IPR017937">
    <property type="entry name" value="Thioredoxin_CS"/>
</dbReference>
<evidence type="ECO:0000313" key="12">
    <source>
        <dbReference type="Proteomes" id="UP000199503"/>
    </source>
</evidence>
<dbReference type="PANTHER" id="PTHR45663">
    <property type="entry name" value="GEO12009P1"/>
    <property type="match status" value="1"/>
</dbReference>
<dbReference type="InterPro" id="IPR005746">
    <property type="entry name" value="Thioredoxin"/>
</dbReference>
<reference evidence="12" key="1">
    <citation type="submission" date="2016-10" db="EMBL/GenBank/DDBJ databases">
        <authorList>
            <person name="Varghese N."/>
            <person name="Submissions S."/>
        </authorList>
    </citation>
    <scope>NUCLEOTIDE SEQUENCE [LARGE SCALE GENOMIC DNA]</scope>
    <source>
        <strain evidence="12">DSM 44437</strain>
    </source>
</reference>
<organism evidence="11 12">
    <name type="scientific">Lentzea albida</name>
    <dbReference type="NCBI Taxonomy" id="65499"/>
    <lineage>
        <taxon>Bacteria</taxon>
        <taxon>Bacillati</taxon>
        <taxon>Actinomycetota</taxon>
        <taxon>Actinomycetes</taxon>
        <taxon>Pseudonocardiales</taxon>
        <taxon>Pseudonocardiaceae</taxon>
        <taxon>Lentzea</taxon>
    </lineage>
</organism>
<dbReference type="InterPro" id="IPR036249">
    <property type="entry name" value="Thioredoxin-like_sf"/>
</dbReference>
<dbReference type="CDD" id="cd02947">
    <property type="entry name" value="TRX_family"/>
    <property type="match status" value="1"/>
</dbReference>
<dbReference type="Gene3D" id="3.40.30.10">
    <property type="entry name" value="Glutaredoxin"/>
    <property type="match status" value="1"/>
</dbReference>
<protein>
    <recommendedName>
        <fullName evidence="6 7">Thioredoxin</fullName>
    </recommendedName>
</protein>
<feature type="site" description="Contributes to redox potential value" evidence="8">
    <location>
        <position position="31"/>
    </location>
</feature>
<evidence type="ECO:0000256" key="4">
    <source>
        <dbReference type="ARBA" id="ARBA00023157"/>
    </source>
</evidence>
<gene>
    <name evidence="11" type="ORF">SAMN04488000_111114</name>
</gene>
<keyword evidence="4 9" id="KW-1015">Disulfide bond</keyword>